<dbReference type="CDD" id="cd00180">
    <property type="entry name" value="PKc"/>
    <property type="match status" value="1"/>
</dbReference>
<dbReference type="EMBL" id="WUAV01000006">
    <property type="protein sequence ID" value="KAF1747142.1"/>
    <property type="molecule type" value="Genomic_DNA"/>
</dbReference>
<evidence type="ECO:0000313" key="4">
    <source>
        <dbReference type="Proteomes" id="UP000483820"/>
    </source>
</evidence>
<dbReference type="Gene3D" id="1.10.510.10">
    <property type="entry name" value="Transferase(Phosphotransferase) domain 1"/>
    <property type="match status" value="1"/>
</dbReference>
<dbReference type="Proteomes" id="UP000483820">
    <property type="component" value="Chromosome X"/>
</dbReference>
<dbReference type="RefSeq" id="XP_053579030.1">
    <property type="nucleotide sequence ID" value="XM_053735464.1"/>
</dbReference>
<protein>
    <recommendedName>
        <fullName evidence="2">Protein kinase domain-containing protein</fullName>
    </recommendedName>
</protein>
<comment type="caution">
    <text evidence="3">The sequence shown here is derived from an EMBL/GenBank/DDBJ whole genome shotgun (WGS) entry which is preliminary data.</text>
</comment>
<dbReference type="CTD" id="9821452"/>
<feature type="signal peptide" evidence="1">
    <location>
        <begin position="1"/>
        <end position="23"/>
    </location>
</feature>
<dbReference type="GO" id="GO:0004714">
    <property type="term" value="F:transmembrane receptor protein tyrosine kinase activity"/>
    <property type="evidence" value="ECO:0007669"/>
    <property type="project" value="TreeGrafter"/>
</dbReference>
<dbReference type="AlphaFoldDB" id="A0A6A5FX85"/>
<dbReference type="InterPro" id="IPR008266">
    <property type="entry name" value="Tyr_kinase_AS"/>
</dbReference>
<accession>A0A6A5FX85</accession>
<evidence type="ECO:0000259" key="2">
    <source>
        <dbReference type="PROSITE" id="PS50011"/>
    </source>
</evidence>
<dbReference type="InterPro" id="IPR000719">
    <property type="entry name" value="Prot_kinase_dom"/>
</dbReference>
<dbReference type="GeneID" id="9821452"/>
<evidence type="ECO:0000313" key="3">
    <source>
        <dbReference type="EMBL" id="KAF1747142.1"/>
    </source>
</evidence>
<dbReference type="InterPro" id="IPR001245">
    <property type="entry name" value="Ser-Thr/Tyr_kinase_cat_dom"/>
</dbReference>
<keyword evidence="1" id="KW-0732">Signal</keyword>
<dbReference type="GO" id="GO:0007169">
    <property type="term" value="P:cell surface receptor protein tyrosine kinase signaling pathway"/>
    <property type="evidence" value="ECO:0007669"/>
    <property type="project" value="TreeGrafter"/>
</dbReference>
<dbReference type="GO" id="GO:0005886">
    <property type="term" value="C:plasma membrane"/>
    <property type="evidence" value="ECO:0007669"/>
    <property type="project" value="TreeGrafter"/>
</dbReference>
<dbReference type="PANTHER" id="PTHR24416">
    <property type="entry name" value="TYROSINE-PROTEIN KINASE RECEPTOR"/>
    <property type="match status" value="1"/>
</dbReference>
<dbReference type="PROSITE" id="PS00109">
    <property type="entry name" value="PROTEIN_KINASE_TYR"/>
    <property type="match status" value="1"/>
</dbReference>
<organism evidence="3 4">
    <name type="scientific">Caenorhabditis remanei</name>
    <name type="common">Caenorhabditis vulgaris</name>
    <dbReference type="NCBI Taxonomy" id="31234"/>
    <lineage>
        <taxon>Eukaryota</taxon>
        <taxon>Metazoa</taxon>
        <taxon>Ecdysozoa</taxon>
        <taxon>Nematoda</taxon>
        <taxon>Chromadorea</taxon>
        <taxon>Rhabditida</taxon>
        <taxon>Rhabditina</taxon>
        <taxon>Rhabditomorpha</taxon>
        <taxon>Rhabditoidea</taxon>
        <taxon>Rhabditidae</taxon>
        <taxon>Peloderinae</taxon>
        <taxon>Caenorhabditis</taxon>
    </lineage>
</organism>
<dbReference type="GO" id="GO:0043235">
    <property type="term" value="C:receptor complex"/>
    <property type="evidence" value="ECO:0007669"/>
    <property type="project" value="TreeGrafter"/>
</dbReference>
<name>A0A6A5FX85_CAERE</name>
<dbReference type="InterPro" id="IPR020635">
    <property type="entry name" value="Tyr_kinase_cat_dom"/>
</dbReference>
<dbReference type="GO" id="GO:0005524">
    <property type="term" value="F:ATP binding"/>
    <property type="evidence" value="ECO:0007669"/>
    <property type="project" value="InterPro"/>
</dbReference>
<sequence length="638" mass="73897">MPKHSFLLSIFFNFLILLKVVTSSIPTLPHSLLANTNASDVAQTIQQCIIIRIRDGIPIKLNKTENGENYLNMRENEQLQLLFHKSCDRNGNKFFKKASFVNYNSTVFQLQCIGGFYTNSVKLKANERLVDLPYDPLHGFFLNKNEYSDKQFYQCEFQDERVSFDYPDLTTVNGRFRMDVQLYSTTMSINCIIENPSELENVTVILGCNNQSNCRKLVFREISETKAIFGTFVNVDRSSNPHDYYCVFLKNEEIEAMAFYQKENLPVTECVLGLLGFGMTGVILVWIINRIGQLNNNKNRSPTSKYKHNKSKYSNTDFLLSEKKLLIGGNSSKIYIAKHIPSEKNIVIKYSKNKMQCRKEFEILKNLCHANVVKPYGYTKLNTKNGFFKKPVEHLLLPYYQNTCLEQYIKQFYPVSRAGDTFHSNDESKKELTLFDMVSIGWQVARALKYLREQNITHRDVAMRNVLITDHLLCKLTDFERAEKGETRKVSVATKLYRFFTIQTGDVPKMYPIECDGGAYYYSSEVYCFGLLLLEMFQFTKPMEPQKKWPPHQPQNCPNVIYEIIADCLKVERRRRISIKECEAKLEMIAKFMNENKLQDIKTELIKEGIPPTGDPLAPVKEADKSDYIPAENLFLSI</sequence>
<dbReference type="InterPro" id="IPR050122">
    <property type="entry name" value="RTK"/>
</dbReference>
<feature type="chain" id="PRO_5025415628" description="Protein kinase domain-containing protein" evidence="1">
    <location>
        <begin position="24"/>
        <end position="638"/>
    </location>
</feature>
<dbReference type="KEGG" id="crq:GCK72_023602"/>
<proteinExistence type="predicted"/>
<reference evidence="3 4" key="1">
    <citation type="submission" date="2019-12" db="EMBL/GenBank/DDBJ databases">
        <title>Chromosome-level assembly of the Caenorhabditis remanei genome.</title>
        <authorList>
            <person name="Teterina A.A."/>
            <person name="Willis J.H."/>
            <person name="Phillips P.C."/>
        </authorList>
    </citation>
    <scope>NUCLEOTIDE SEQUENCE [LARGE SCALE GENOMIC DNA]</scope>
    <source>
        <strain evidence="3 4">PX506</strain>
        <tissue evidence="3">Whole organism</tissue>
    </source>
</reference>
<dbReference type="SMART" id="SM00219">
    <property type="entry name" value="TyrKc"/>
    <property type="match status" value="1"/>
</dbReference>
<evidence type="ECO:0000256" key="1">
    <source>
        <dbReference type="SAM" id="SignalP"/>
    </source>
</evidence>
<dbReference type="PROSITE" id="PS50011">
    <property type="entry name" value="PROTEIN_KINASE_DOM"/>
    <property type="match status" value="1"/>
</dbReference>
<dbReference type="SUPFAM" id="SSF56112">
    <property type="entry name" value="Protein kinase-like (PK-like)"/>
    <property type="match status" value="1"/>
</dbReference>
<dbReference type="Pfam" id="PF07714">
    <property type="entry name" value="PK_Tyr_Ser-Thr"/>
    <property type="match status" value="1"/>
</dbReference>
<gene>
    <name evidence="3" type="ORF">GCK72_023602</name>
</gene>
<dbReference type="InterPro" id="IPR011009">
    <property type="entry name" value="Kinase-like_dom_sf"/>
</dbReference>
<feature type="domain" description="Protein kinase" evidence="2">
    <location>
        <begin position="320"/>
        <end position="593"/>
    </location>
</feature>
<dbReference type="PANTHER" id="PTHR24416:SF621">
    <property type="entry name" value="TYROSINE KINASE RECEPTOR CAD96CA"/>
    <property type="match status" value="1"/>
</dbReference>